<comment type="caution">
    <text evidence="7">The sequence shown here is derived from an EMBL/GenBank/DDBJ whole genome shotgun (WGS) entry which is preliminary data.</text>
</comment>
<dbReference type="InterPro" id="IPR001781">
    <property type="entry name" value="Znf_LIM"/>
</dbReference>
<evidence type="ECO:0000256" key="4">
    <source>
        <dbReference type="ARBA" id="ARBA00023038"/>
    </source>
</evidence>
<evidence type="ECO:0000259" key="6">
    <source>
        <dbReference type="PROSITE" id="PS50023"/>
    </source>
</evidence>
<dbReference type="PROSITE" id="PS50023">
    <property type="entry name" value="LIM_DOMAIN_2"/>
    <property type="match status" value="1"/>
</dbReference>
<dbReference type="Pfam" id="PF00412">
    <property type="entry name" value="LIM"/>
    <property type="match status" value="1"/>
</dbReference>
<keyword evidence="3 5" id="KW-0862">Zinc</keyword>
<dbReference type="GO" id="GO:0046872">
    <property type="term" value="F:metal ion binding"/>
    <property type="evidence" value="ECO:0007669"/>
    <property type="project" value="UniProtKB-KW"/>
</dbReference>
<proteinExistence type="predicted"/>
<dbReference type="PANTHER" id="PTHR46074:SF5">
    <property type="entry name" value="LIM DOMAIN-CONTAINING PROTEIN C"/>
    <property type="match status" value="1"/>
</dbReference>
<keyword evidence="4 5" id="KW-0440">LIM domain</keyword>
<evidence type="ECO:0000313" key="7">
    <source>
        <dbReference type="EMBL" id="GAV08106.1"/>
    </source>
</evidence>
<gene>
    <name evidence="7" type="primary">RvY_17847-1</name>
    <name evidence="7" type="synonym">RvY_17847.1</name>
    <name evidence="7" type="ORF">RvY_17847</name>
</gene>
<organism evidence="7 8">
    <name type="scientific">Ramazzottius varieornatus</name>
    <name type="common">Water bear</name>
    <name type="synonym">Tardigrade</name>
    <dbReference type="NCBI Taxonomy" id="947166"/>
    <lineage>
        <taxon>Eukaryota</taxon>
        <taxon>Metazoa</taxon>
        <taxon>Ecdysozoa</taxon>
        <taxon>Tardigrada</taxon>
        <taxon>Eutardigrada</taxon>
        <taxon>Parachela</taxon>
        <taxon>Hypsibioidea</taxon>
        <taxon>Ramazzottiidae</taxon>
        <taxon>Ramazzottius</taxon>
    </lineage>
</organism>
<dbReference type="FunFam" id="2.10.110.10:FF:000025">
    <property type="entry name" value="Cysteine-rich protein 2"/>
    <property type="match status" value="1"/>
</dbReference>
<protein>
    <recommendedName>
        <fullName evidence="6">LIM zinc-binding domain-containing protein</fullName>
    </recommendedName>
</protein>
<dbReference type="STRING" id="947166.A0A1D1W496"/>
<dbReference type="CDD" id="cd09401">
    <property type="entry name" value="LIM_TLP_like"/>
    <property type="match status" value="1"/>
</dbReference>
<dbReference type="Proteomes" id="UP000186922">
    <property type="component" value="Unassembled WGS sequence"/>
</dbReference>
<evidence type="ECO:0000256" key="2">
    <source>
        <dbReference type="ARBA" id="ARBA00022737"/>
    </source>
</evidence>
<evidence type="ECO:0000313" key="8">
    <source>
        <dbReference type="Proteomes" id="UP000186922"/>
    </source>
</evidence>
<dbReference type="SMART" id="SM00132">
    <property type="entry name" value="LIM"/>
    <property type="match status" value="1"/>
</dbReference>
<evidence type="ECO:0000256" key="3">
    <source>
        <dbReference type="ARBA" id="ARBA00022833"/>
    </source>
</evidence>
<dbReference type="PANTHER" id="PTHR46074">
    <property type="entry name" value="CYSTEINE-RICH PROTEIN CRIP FAMILY MEMBER"/>
    <property type="match status" value="1"/>
</dbReference>
<feature type="domain" description="LIM zinc-binding" evidence="6">
    <location>
        <begin position="2"/>
        <end position="63"/>
    </location>
</feature>
<dbReference type="OrthoDB" id="25654at2759"/>
<sequence length="85" mass="9426">MPKCPGCNKEVYFAERRTSLGKDWHRECLKCGRCSKTLSPGNHSEHEGRPYCNIPCYQALYGPGGVGRGSVGSYVYSMPDQKAHS</sequence>
<keyword evidence="1 5" id="KW-0479">Metal-binding</keyword>
<accession>A0A1D1W496</accession>
<dbReference type="EMBL" id="BDGG01000016">
    <property type="protein sequence ID" value="GAV08106.1"/>
    <property type="molecule type" value="Genomic_DNA"/>
</dbReference>
<keyword evidence="2" id="KW-0677">Repeat</keyword>
<name>A0A1D1W496_RAMVA</name>
<dbReference type="Gene3D" id="2.10.110.10">
    <property type="entry name" value="Cysteine Rich Protein"/>
    <property type="match status" value="1"/>
</dbReference>
<reference evidence="7 8" key="1">
    <citation type="journal article" date="2016" name="Nat. Commun.">
        <title>Extremotolerant tardigrade genome and improved radiotolerance of human cultured cells by tardigrade-unique protein.</title>
        <authorList>
            <person name="Hashimoto T."/>
            <person name="Horikawa D.D."/>
            <person name="Saito Y."/>
            <person name="Kuwahara H."/>
            <person name="Kozuka-Hata H."/>
            <person name="Shin-I T."/>
            <person name="Minakuchi Y."/>
            <person name="Ohishi K."/>
            <person name="Motoyama A."/>
            <person name="Aizu T."/>
            <person name="Enomoto A."/>
            <person name="Kondo K."/>
            <person name="Tanaka S."/>
            <person name="Hara Y."/>
            <person name="Koshikawa S."/>
            <person name="Sagara H."/>
            <person name="Miura T."/>
            <person name="Yokobori S."/>
            <person name="Miyagawa K."/>
            <person name="Suzuki Y."/>
            <person name="Kubo T."/>
            <person name="Oyama M."/>
            <person name="Kohara Y."/>
            <person name="Fujiyama A."/>
            <person name="Arakawa K."/>
            <person name="Katayama T."/>
            <person name="Toyoda A."/>
            <person name="Kunieda T."/>
        </authorList>
    </citation>
    <scope>NUCLEOTIDE SEQUENCE [LARGE SCALE GENOMIC DNA]</scope>
    <source>
        <strain evidence="7 8">YOKOZUNA-1</strain>
    </source>
</reference>
<dbReference type="PROSITE" id="PS00478">
    <property type="entry name" value="LIM_DOMAIN_1"/>
    <property type="match status" value="1"/>
</dbReference>
<evidence type="ECO:0000256" key="1">
    <source>
        <dbReference type="ARBA" id="ARBA00022723"/>
    </source>
</evidence>
<keyword evidence="8" id="KW-1185">Reference proteome</keyword>
<dbReference type="SUPFAM" id="SSF57716">
    <property type="entry name" value="Glucocorticoid receptor-like (DNA-binding domain)"/>
    <property type="match status" value="2"/>
</dbReference>
<evidence type="ECO:0000256" key="5">
    <source>
        <dbReference type="PROSITE-ProRule" id="PRU00125"/>
    </source>
</evidence>
<dbReference type="AlphaFoldDB" id="A0A1D1W496"/>